<dbReference type="Proteomes" id="UP001519289">
    <property type="component" value="Unassembled WGS sequence"/>
</dbReference>
<protein>
    <recommendedName>
        <fullName evidence="1">Carrier domain-containing protein</fullName>
    </recommendedName>
</protein>
<evidence type="ECO:0000313" key="3">
    <source>
        <dbReference type="Proteomes" id="UP001519289"/>
    </source>
</evidence>
<dbReference type="Gene3D" id="1.10.1200.10">
    <property type="entry name" value="ACP-like"/>
    <property type="match status" value="1"/>
</dbReference>
<dbReference type="InterPro" id="IPR009081">
    <property type="entry name" value="PP-bd_ACP"/>
</dbReference>
<dbReference type="RefSeq" id="WP_209465678.1">
    <property type="nucleotide sequence ID" value="NZ_JAGGLG010000005.1"/>
</dbReference>
<comment type="caution">
    <text evidence="2">The sequence shown here is derived from an EMBL/GenBank/DDBJ whole genome shotgun (WGS) entry which is preliminary data.</text>
</comment>
<organism evidence="2 3">
    <name type="scientific">Symbiobacterium terraclitae</name>
    <dbReference type="NCBI Taxonomy" id="557451"/>
    <lineage>
        <taxon>Bacteria</taxon>
        <taxon>Bacillati</taxon>
        <taxon>Bacillota</taxon>
        <taxon>Clostridia</taxon>
        <taxon>Eubacteriales</taxon>
        <taxon>Symbiobacteriaceae</taxon>
        <taxon>Symbiobacterium</taxon>
    </lineage>
</organism>
<accession>A0ABS4JRL2</accession>
<evidence type="ECO:0000313" key="2">
    <source>
        <dbReference type="EMBL" id="MBP2017536.1"/>
    </source>
</evidence>
<dbReference type="InterPro" id="IPR036736">
    <property type="entry name" value="ACP-like_sf"/>
</dbReference>
<dbReference type="EMBL" id="JAGGLG010000005">
    <property type="protein sequence ID" value="MBP2017536.1"/>
    <property type="molecule type" value="Genomic_DNA"/>
</dbReference>
<dbReference type="Pfam" id="PF00550">
    <property type="entry name" value="PP-binding"/>
    <property type="match status" value="1"/>
</dbReference>
<sequence length="75" mass="8307">MNLRHEALRFIREQVGDGGIGYATSLTALEEEYDTSMESLVETLEAEFGVELSDELLVDVETVGELCNLIARADE</sequence>
<feature type="domain" description="Carrier" evidence="1">
    <location>
        <begin position="40"/>
        <end position="70"/>
    </location>
</feature>
<proteinExistence type="predicted"/>
<evidence type="ECO:0000259" key="1">
    <source>
        <dbReference type="Pfam" id="PF00550"/>
    </source>
</evidence>
<keyword evidence="3" id="KW-1185">Reference proteome</keyword>
<name>A0ABS4JRL2_9FIRM</name>
<reference evidence="2 3" key="1">
    <citation type="submission" date="2021-03" db="EMBL/GenBank/DDBJ databases">
        <title>Genomic Encyclopedia of Type Strains, Phase IV (KMG-IV): sequencing the most valuable type-strain genomes for metagenomic binning, comparative biology and taxonomic classification.</title>
        <authorList>
            <person name="Goeker M."/>
        </authorList>
    </citation>
    <scope>NUCLEOTIDE SEQUENCE [LARGE SCALE GENOMIC DNA]</scope>
    <source>
        <strain evidence="2 3">DSM 27138</strain>
    </source>
</reference>
<dbReference type="SUPFAM" id="SSF47336">
    <property type="entry name" value="ACP-like"/>
    <property type="match status" value="1"/>
</dbReference>
<gene>
    <name evidence="2" type="ORF">J2Z79_000919</name>
</gene>